<evidence type="ECO:0000313" key="5">
    <source>
        <dbReference type="EMBL" id="SHM76991.1"/>
    </source>
</evidence>
<dbReference type="SMART" id="SM00400">
    <property type="entry name" value="ZnF_CHCC"/>
    <property type="match status" value="1"/>
</dbReference>
<keyword evidence="1" id="KW-0479">Metal-binding</keyword>
<reference evidence="5 6" key="1">
    <citation type="submission" date="2016-11" db="EMBL/GenBank/DDBJ databases">
        <authorList>
            <person name="Jaros S."/>
            <person name="Januszkiewicz K."/>
            <person name="Wedrychowicz H."/>
        </authorList>
    </citation>
    <scope>NUCLEOTIDE SEQUENCE [LARGE SCALE GENOMIC DNA]</scope>
    <source>
        <strain evidence="5 6">BPI-34</strain>
    </source>
</reference>
<evidence type="ECO:0000259" key="4">
    <source>
        <dbReference type="SMART" id="SM00400"/>
    </source>
</evidence>
<accession>A0A1M7LG78</accession>
<evidence type="ECO:0000256" key="1">
    <source>
        <dbReference type="ARBA" id="ARBA00022723"/>
    </source>
</evidence>
<dbReference type="SUPFAM" id="SSF57783">
    <property type="entry name" value="Zinc beta-ribbon"/>
    <property type="match status" value="1"/>
</dbReference>
<dbReference type="EMBL" id="FRCJ01000006">
    <property type="protein sequence ID" value="SHM76991.1"/>
    <property type="molecule type" value="Genomic_DNA"/>
</dbReference>
<dbReference type="GO" id="GO:0003677">
    <property type="term" value="F:DNA binding"/>
    <property type="evidence" value="ECO:0007669"/>
    <property type="project" value="InterPro"/>
</dbReference>
<dbReference type="OrthoDB" id="1068350at2"/>
<dbReference type="Proteomes" id="UP000184280">
    <property type="component" value="Unassembled WGS sequence"/>
</dbReference>
<gene>
    <name evidence="5" type="ORF">SAMN04488494_2565</name>
</gene>
<sequence>MKYNELDLQKIREVPIFDVCSKLGITLKGKGKMTKRTLCWNHNDKHPSMRINKDKNIYKCFVCGEGGDVIKLVQEHENLDFLEACDWLVKEFDVILTNSTVQKPVKSKPAASVPPVVVPLDTALVTKSKGLGSEFCKAVVATGYLSEGQLRHAAERYQLGYSKEGGVIFWEIDQQQQVHTGKIMYYQPDCHRDKGHNPTWVHSILKQQLPAEYELQHCLFGLHLLNERTERVAIVESEKTAVIMSEKFTDFVWLSCGGMQMLKPELFAPLVQYRIIIFPDADPEGEAYKQWTDIVNEAQRLYRFRYPIRLSPLLEQKTTKEQKERKIDIVDFLFEQDESHV</sequence>
<dbReference type="PANTHER" id="PTHR30313">
    <property type="entry name" value="DNA PRIMASE"/>
    <property type="match status" value="1"/>
</dbReference>
<dbReference type="GO" id="GO:0003899">
    <property type="term" value="F:DNA-directed RNA polymerase activity"/>
    <property type="evidence" value="ECO:0007669"/>
    <property type="project" value="InterPro"/>
</dbReference>
<evidence type="ECO:0000256" key="3">
    <source>
        <dbReference type="ARBA" id="ARBA00022833"/>
    </source>
</evidence>
<dbReference type="GO" id="GO:0005737">
    <property type="term" value="C:cytoplasm"/>
    <property type="evidence" value="ECO:0007669"/>
    <property type="project" value="TreeGrafter"/>
</dbReference>
<name>A0A1M7LG78_XYLRU</name>
<evidence type="ECO:0000256" key="2">
    <source>
        <dbReference type="ARBA" id="ARBA00022771"/>
    </source>
</evidence>
<dbReference type="InterPro" id="IPR045951">
    <property type="entry name" value="DUF6371"/>
</dbReference>
<dbReference type="InterPro" id="IPR036977">
    <property type="entry name" value="DNA_primase_Znf_CHC2"/>
</dbReference>
<dbReference type="GO" id="GO:0008270">
    <property type="term" value="F:zinc ion binding"/>
    <property type="evidence" value="ECO:0007669"/>
    <property type="project" value="UniProtKB-KW"/>
</dbReference>
<evidence type="ECO:0000313" key="6">
    <source>
        <dbReference type="Proteomes" id="UP000184280"/>
    </source>
</evidence>
<dbReference type="GO" id="GO:0006269">
    <property type="term" value="P:DNA replication, synthesis of primer"/>
    <property type="evidence" value="ECO:0007669"/>
    <property type="project" value="TreeGrafter"/>
</dbReference>
<dbReference type="InterPro" id="IPR002694">
    <property type="entry name" value="Znf_CHC2"/>
</dbReference>
<dbReference type="Gene3D" id="3.90.580.10">
    <property type="entry name" value="Zinc finger, CHC2-type domain"/>
    <property type="match status" value="1"/>
</dbReference>
<dbReference type="AlphaFoldDB" id="A0A1M7LG78"/>
<keyword evidence="2" id="KW-0863">Zinc-finger</keyword>
<dbReference type="RefSeq" id="WP_073046462.1">
    <property type="nucleotide sequence ID" value="NZ_FRCJ01000006.1"/>
</dbReference>
<dbReference type="Pfam" id="PF19898">
    <property type="entry name" value="DUF6371"/>
    <property type="match status" value="1"/>
</dbReference>
<feature type="domain" description="Zinc finger CHC2-type" evidence="4">
    <location>
        <begin position="38"/>
        <end position="89"/>
    </location>
</feature>
<dbReference type="PANTHER" id="PTHR30313:SF2">
    <property type="entry name" value="DNA PRIMASE"/>
    <property type="match status" value="1"/>
</dbReference>
<protein>
    <submittedName>
        <fullName evidence="5">CHC2 zinc finger</fullName>
    </submittedName>
</protein>
<dbReference type="Pfam" id="PF01807">
    <property type="entry name" value="Zn_ribbon_DnaG"/>
    <property type="match status" value="1"/>
</dbReference>
<dbReference type="InterPro" id="IPR050219">
    <property type="entry name" value="DnaG_primase"/>
</dbReference>
<keyword evidence="3" id="KW-0862">Zinc</keyword>
<organism evidence="5 6">
    <name type="scientific">Xylanibacter ruminicola</name>
    <name type="common">Prevotella ruminicola</name>
    <dbReference type="NCBI Taxonomy" id="839"/>
    <lineage>
        <taxon>Bacteria</taxon>
        <taxon>Pseudomonadati</taxon>
        <taxon>Bacteroidota</taxon>
        <taxon>Bacteroidia</taxon>
        <taxon>Bacteroidales</taxon>
        <taxon>Prevotellaceae</taxon>
        <taxon>Xylanibacter</taxon>
    </lineage>
</organism>
<proteinExistence type="predicted"/>